<keyword evidence="1" id="KW-0812">Transmembrane</keyword>
<proteinExistence type="predicted"/>
<keyword evidence="1" id="KW-1133">Transmembrane helix</keyword>
<feature type="transmembrane region" description="Helical" evidence="1">
    <location>
        <begin position="216"/>
        <end position="240"/>
    </location>
</feature>
<gene>
    <name evidence="3" type="ORF">EI547_01115</name>
</gene>
<reference evidence="3 4" key="1">
    <citation type="submission" date="2020-07" db="EMBL/GenBank/DDBJ databases">
        <title>Halophilic bacteria isolated from french cheeses.</title>
        <authorList>
            <person name="Kothe C.I."/>
            <person name="Farah-Kraiem B."/>
            <person name="Renault P."/>
            <person name="Dridi B."/>
        </authorList>
    </citation>
    <scope>NUCLEOTIDE SEQUENCE [LARGE SCALE GENOMIC DNA]</scope>
    <source>
        <strain evidence="3 4">FME20</strain>
    </source>
</reference>
<dbReference type="Proteomes" id="UP001645038">
    <property type="component" value="Unassembled WGS sequence"/>
</dbReference>
<evidence type="ECO:0000256" key="1">
    <source>
        <dbReference type="SAM" id="Phobius"/>
    </source>
</evidence>
<feature type="transmembrane region" description="Helical" evidence="1">
    <location>
        <begin position="69"/>
        <end position="89"/>
    </location>
</feature>
<feature type="transmembrane region" description="Helical" evidence="1">
    <location>
        <begin position="130"/>
        <end position="152"/>
    </location>
</feature>
<comment type="caution">
    <text evidence="3">The sequence shown here is derived from an EMBL/GenBank/DDBJ whole genome shotgun (WGS) entry which is preliminary data.</text>
</comment>
<dbReference type="Pfam" id="PF07670">
    <property type="entry name" value="Gate"/>
    <property type="match status" value="2"/>
</dbReference>
<dbReference type="RefSeq" id="WP_192536582.1">
    <property type="nucleotide sequence ID" value="NZ_JABUZA010000004.1"/>
</dbReference>
<sequence>MQHQNYRIVDWARSISHQSWQVYVRLLKILVPALVVVKILQQLGLVQWIGGALAPLMGLLGLPDFMGLVWAAALMTNLYTAIAIFYQTVGDTPLSVAQISVMGSLLLIGHSLPVEGAVAKYAGVSWRATLLLRVGGALLFAWLVHVFCRYANVLQGPASLGWRPSTTVEPDILVWTVSQLQTLAAIWVVIIALVALLDVLKRWGVERWIHRGLNPLLKLLGIGPQAASITVIGFTLGLSYGAGLLIRDVKNGILSKRDSVLALCFLSLCHSVIEDTLLFVMLGADIFIILAARLGFAVVLVMIIARWRP</sequence>
<accession>A0ABR9FTW3</accession>
<dbReference type="InterPro" id="IPR011642">
    <property type="entry name" value="Gate_dom"/>
</dbReference>
<organism evidence="3 4">
    <name type="scientific">Halomonas colorata</name>
    <dbReference type="NCBI Taxonomy" id="2742615"/>
    <lineage>
        <taxon>Bacteria</taxon>
        <taxon>Pseudomonadati</taxon>
        <taxon>Pseudomonadota</taxon>
        <taxon>Gammaproteobacteria</taxon>
        <taxon>Oceanospirillales</taxon>
        <taxon>Halomonadaceae</taxon>
        <taxon>Halomonas</taxon>
    </lineage>
</organism>
<feature type="transmembrane region" description="Helical" evidence="1">
    <location>
        <begin position="172"/>
        <end position="196"/>
    </location>
</feature>
<name>A0ABR9FTW3_9GAMM</name>
<evidence type="ECO:0000259" key="2">
    <source>
        <dbReference type="Pfam" id="PF07670"/>
    </source>
</evidence>
<evidence type="ECO:0000313" key="4">
    <source>
        <dbReference type="Proteomes" id="UP001645038"/>
    </source>
</evidence>
<feature type="transmembrane region" description="Helical" evidence="1">
    <location>
        <begin position="95"/>
        <end position="118"/>
    </location>
</feature>
<evidence type="ECO:0000313" key="3">
    <source>
        <dbReference type="EMBL" id="MBE0462059.1"/>
    </source>
</evidence>
<keyword evidence="4" id="KW-1185">Reference proteome</keyword>
<feature type="transmembrane region" description="Helical" evidence="1">
    <location>
        <begin position="287"/>
        <end position="307"/>
    </location>
</feature>
<keyword evidence="1" id="KW-0472">Membrane</keyword>
<feature type="domain" description="Nucleoside transporter/FeoB GTPase Gate" evidence="2">
    <location>
        <begin position="24"/>
        <end position="114"/>
    </location>
</feature>
<protein>
    <recommendedName>
        <fullName evidence="2">Nucleoside transporter/FeoB GTPase Gate domain-containing protein</fullName>
    </recommendedName>
</protein>
<feature type="transmembrane region" description="Helical" evidence="1">
    <location>
        <begin position="260"/>
        <end position="280"/>
    </location>
</feature>
<dbReference type="EMBL" id="RRZB01000002">
    <property type="protein sequence ID" value="MBE0462059.1"/>
    <property type="molecule type" value="Genomic_DNA"/>
</dbReference>
<feature type="domain" description="Nucleoside transporter/FeoB GTPase Gate" evidence="2">
    <location>
        <begin position="188"/>
        <end position="273"/>
    </location>
</feature>